<protein>
    <submittedName>
        <fullName evidence="2">Uncharacterized protein</fullName>
    </submittedName>
</protein>
<comment type="caution">
    <text evidence="2">The sequence shown here is derived from an EMBL/GenBank/DDBJ whole genome shotgun (WGS) entry which is preliminary data.</text>
</comment>
<evidence type="ECO:0000313" key="3">
    <source>
        <dbReference type="Proteomes" id="UP000499080"/>
    </source>
</evidence>
<dbReference type="AlphaFoldDB" id="A0A4Y2Q5U7"/>
<evidence type="ECO:0000313" key="2">
    <source>
        <dbReference type="EMBL" id="GBN58794.1"/>
    </source>
</evidence>
<accession>A0A4Y2Q5U7</accession>
<dbReference type="Proteomes" id="UP000499080">
    <property type="component" value="Unassembled WGS sequence"/>
</dbReference>
<dbReference type="EMBL" id="BGPR01012999">
    <property type="protein sequence ID" value="GBN58794.1"/>
    <property type="molecule type" value="Genomic_DNA"/>
</dbReference>
<organism evidence="2 3">
    <name type="scientific">Araneus ventricosus</name>
    <name type="common">Orbweaver spider</name>
    <name type="synonym">Epeira ventricosa</name>
    <dbReference type="NCBI Taxonomy" id="182803"/>
    <lineage>
        <taxon>Eukaryota</taxon>
        <taxon>Metazoa</taxon>
        <taxon>Ecdysozoa</taxon>
        <taxon>Arthropoda</taxon>
        <taxon>Chelicerata</taxon>
        <taxon>Arachnida</taxon>
        <taxon>Araneae</taxon>
        <taxon>Araneomorphae</taxon>
        <taxon>Entelegynae</taxon>
        <taxon>Araneoidea</taxon>
        <taxon>Araneidae</taxon>
        <taxon>Araneus</taxon>
    </lineage>
</organism>
<name>A0A4Y2Q5U7_ARAVE</name>
<reference evidence="2 3" key="1">
    <citation type="journal article" date="2019" name="Sci. Rep.">
        <title>Orb-weaving spider Araneus ventricosus genome elucidates the spidroin gene catalogue.</title>
        <authorList>
            <person name="Kono N."/>
            <person name="Nakamura H."/>
            <person name="Ohtoshi R."/>
            <person name="Moran D.A.P."/>
            <person name="Shinohara A."/>
            <person name="Yoshida Y."/>
            <person name="Fujiwara M."/>
            <person name="Mori M."/>
            <person name="Tomita M."/>
            <person name="Arakawa K."/>
        </authorList>
    </citation>
    <scope>NUCLEOTIDE SEQUENCE [LARGE SCALE GENOMIC DNA]</scope>
</reference>
<sequence length="81" mass="9391">MHSFLPGPGDLVVRSRSPSERAPGSKPDSTEDPQCLKARRNLTWDKRGKCQLRSCPCYLTTVQEYKMRKPWNCFKTGRQYN</sequence>
<gene>
    <name evidence="2" type="ORF">AVEN_9510_1</name>
</gene>
<proteinExistence type="predicted"/>
<evidence type="ECO:0000256" key="1">
    <source>
        <dbReference type="SAM" id="MobiDB-lite"/>
    </source>
</evidence>
<keyword evidence="3" id="KW-1185">Reference proteome</keyword>
<feature type="region of interest" description="Disordered" evidence="1">
    <location>
        <begin position="1"/>
        <end position="35"/>
    </location>
</feature>